<dbReference type="AlphaFoldDB" id="A0A137PCZ2"/>
<dbReference type="InterPro" id="IPR019171">
    <property type="entry name" value="MIX23"/>
</dbReference>
<dbReference type="PANTHER" id="PTHR31905:SF2">
    <property type="entry name" value="PROTEIN MIX23"/>
    <property type="match status" value="1"/>
</dbReference>
<accession>A0A137PCZ2</accession>
<dbReference type="Pfam" id="PF09774">
    <property type="entry name" value="MIX23"/>
    <property type="match status" value="1"/>
</dbReference>
<dbReference type="PANTHER" id="PTHR31905">
    <property type="entry name" value="COILED-COIL DOMAIN-CONTAINING PROTEIN 58"/>
    <property type="match status" value="1"/>
</dbReference>
<evidence type="ECO:0000313" key="3">
    <source>
        <dbReference type="Proteomes" id="UP000070444"/>
    </source>
</evidence>
<dbReference type="OMA" id="CRYFEPP"/>
<dbReference type="STRING" id="796925.A0A137PCZ2"/>
<evidence type="ECO:0000313" key="2">
    <source>
        <dbReference type="EMBL" id="KXN72811.1"/>
    </source>
</evidence>
<protein>
    <recommendedName>
        <fullName evidence="4">Coiled-coil domain-containing protein 58</fullName>
    </recommendedName>
</protein>
<comment type="similarity">
    <text evidence="1">Belongs to the MIX23 family.</text>
</comment>
<dbReference type="OrthoDB" id="5593818at2759"/>
<sequence length="159" mass="18782">MENTIKVKQLTPIHSEKNNSISAEVKNITIDQETCFNLSYFKDTLKLLRKADDNIILRLNRITTSDKEGTCDTLFEQLSTAYKSREDTINYCYNLVNENLKAKKSAIEKDPQNTELKSHLYSEEAKLRWVRNERDIEEIIKDRSLKVFRERCYKINQKN</sequence>
<reference evidence="2 3" key="1">
    <citation type="journal article" date="2015" name="Genome Biol. Evol.">
        <title>Phylogenomic analyses indicate that early fungi evolved digesting cell walls of algal ancestors of land plants.</title>
        <authorList>
            <person name="Chang Y."/>
            <person name="Wang S."/>
            <person name="Sekimoto S."/>
            <person name="Aerts A.L."/>
            <person name="Choi C."/>
            <person name="Clum A."/>
            <person name="LaButti K.M."/>
            <person name="Lindquist E.A."/>
            <person name="Yee Ngan C."/>
            <person name="Ohm R.A."/>
            <person name="Salamov A.A."/>
            <person name="Grigoriev I.V."/>
            <person name="Spatafora J.W."/>
            <person name="Berbee M.L."/>
        </authorList>
    </citation>
    <scope>NUCLEOTIDE SEQUENCE [LARGE SCALE GENOMIC DNA]</scope>
    <source>
        <strain evidence="2 3">NRRL 28638</strain>
    </source>
</reference>
<gene>
    <name evidence="2" type="ORF">CONCODRAFT_15910</name>
</gene>
<evidence type="ECO:0000256" key="1">
    <source>
        <dbReference type="ARBA" id="ARBA00024204"/>
    </source>
</evidence>
<dbReference type="GO" id="GO:0005758">
    <property type="term" value="C:mitochondrial intermembrane space"/>
    <property type="evidence" value="ECO:0007669"/>
    <property type="project" value="InterPro"/>
</dbReference>
<dbReference type="EMBL" id="KQ964446">
    <property type="protein sequence ID" value="KXN72811.1"/>
    <property type="molecule type" value="Genomic_DNA"/>
</dbReference>
<organism evidence="2 3">
    <name type="scientific">Conidiobolus coronatus (strain ATCC 28846 / CBS 209.66 / NRRL 28638)</name>
    <name type="common">Delacroixia coronata</name>
    <dbReference type="NCBI Taxonomy" id="796925"/>
    <lineage>
        <taxon>Eukaryota</taxon>
        <taxon>Fungi</taxon>
        <taxon>Fungi incertae sedis</taxon>
        <taxon>Zoopagomycota</taxon>
        <taxon>Entomophthoromycotina</taxon>
        <taxon>Entomophthoromycetes</taxon>
        <taxon>Entomophthorales</taxon>
        <taxon>Ancylistaceae</taxon>
        <taxon>Conidiobolus</taxon>
    </lineage>
</organism>
<name>A0A137PCZ2_CONC2</name>
<keyword evidence="3" id="KW-1185">Reference proteome</keyword>
<dbReference type="Proteomes" id="UP000070444">
    <property type="component" value="Unassembled WGS sequence"/>
</dbReference>
<proteinExistence type="inferred from homology"/>
<evidence type="ECO:0008006" key="4">
    <source>
        <dbReference type="Google" id="ProtNLM"/>
    </source>
</evidence>